<keyword evidence="4" id="KW-1185">Reference proteome</keyword>
<evidence type="ECO:0000313" key="3">
    <source>
        <dbReference type="Proteomes" id="UP000323866"/>
    </source>
</evidence>
<dbReference type="EMBL" id="JBGOGF010000001">
    <property type="protein sequence ID" value="MFA1769870.1"/>
    <property type="molecule type" value="Genomic_DNA"/>
</dbReference>
<gene>
    <name evidence="2" type="ORF">ACD591_01095</name>
    <name evidence="1" type="ORF">FOE74_06005</name>
</gene>
<proteinExistence type="predicted"/>
<dbReference type="AlphaFoldDB" id="A0A5M8QHE2"/>
<accession>A0A5M8QHE2</accession>
<reference evidence="2 4" key="3">
    <citation type="submission" date="2024-08" db="EMBL/GenBank/DDBJ databases">
        <authorList>
            <person name="Wei W."/>
        </authorList>
    </citation>
    <scope>NUCLEOTIDE SEQUENCE [LARGE SCALE GENOMIC DNA]</scope>
    <source>
        <strain evidence="2 4">XU2</strain>
    </source>
</reference>
<reference evidence="1 3" key="1">
    <citation type="submission" date="2019-07" db="EMBL/GenBank/DDBJ databases">
        <authorList>
            <person name="Qu J.-H."/>
        </authorList>
    </citation>
    <scope>NUCLEOTIDE SEQUENCE [LARGE SCALE GENOMIC DNA]</scope>
    <source>
        <strain evidence="1 3">MDT1-10-3</strain>
    </source>
</reference>
<organism evidence="1 3">
    <name type="scientific">Rufibacter glacialis</name>
    <dbReference type="NCBI Taxonomy" id="1259555"/>
    <lineage>
        <taxon>Bacteria</taxon>
        <taxon>Pseudomonadati</taxon>
        <taxon>Bacteroidota</taxon>
        <taxon>Cytophagia</taxon>
        <taxon>Cytophagales</taxon>
        <taxon>Hymenobacteraceae</taxon>
        <taxon>Rufibacter</taxon>
    </lineage>
</organism>
<sequence>MHSSFNLQQFLSATAVKAHVEFPVEAFPAPLQKIIKDLWDYLLYPVDFTGSSLLMAMGVAVGNALKVQVKKGWLESTLLYMALVGRPGTAKSHPLSFALSPLHKRDRGLYLTHREEMKEYKRELAQHKKDKGGMPPPDKPIVSKSVIQDSTPEALLEVLQNNPRGLVLYMDELMGYLNNFNRYSQGSEQEMWLTIWSQKHLIQDRKSGEPINIPSPFVAVVGTIQDGMLESMAKGGRSVNGFLDRFLFAKPKNLEKAYWSQVEIDSSVEEEWEKYMDNLFEIPMELNEEGSPSPKVLLYSPAGHALLSEWQRYNTDLVNSAPTDSLAGMYVKMETQCIRLSLVLQAAIWATCEGDLDRVGTQAVQGAIMLTEYFRRTGTEVNDIITNYSPLDSLPEDRRRYYESLPNEFSKAEALNLALDHGIKPRTLADFLNKATLFRNTGHGKYIKLI</sequence>
<reference evidence="1 3" key="2">
    <citation type="submission" date="2019-09" db="EMBL/GenBank/DDBJ databases">
        <title>A bacterium isolated from glacier soil.</title>
        <authorList>
            <person name="Liu Q."/>
        </authorList>
    </citation>
    <scope>NUCLEOTIDE SEQUENCE [LARGE SCALE GENOMIC DNA]</scope>
    <source>
        <strain evidence="1 3">MDT1-10-3</strain>
    </source>
</reference>
<dbReference type="InterPro" id="IPR025048">
    <property type="entry name" value="DUF3987"/>
</dbReference>
<name>A0A5M8QHE2_9BACT</name>
<dbReference type="Proteomes" id="UP001570846">
    <property type="component" value="Unassembled WGS sequence"/>
</dbReference>
<evidence type="ECO:0000313" key="4">
    <source>
        <dbReference type="Proteomes" id="UP001570846"/>
    </source>
</evidence>
<dbReference type="Pfam" id="PF13148">
    <property type="entry name" value="DUF3987"/>
    <property type="match status" value="1"/>
</dbReference>
<evidence type="ECO:0000313" key="2">
    <source>
        <dbReference type="EMBL" id="MFA1769870.1"/>
    </source>
</evidence>
<protein>
    <submittedName>
        <fullName evidence="1">DUF3987 domain-containing protein</fullName>
    </submittedName>
</protein>
<dbReference type="OrthoDB" id="2781056at2"/>
<comment type="caution">
    <text evidence="1">The sequence shown here is derived from an EMBL/GenBank/DDBJ whole genome shotgun (WGS) entry which is preliminary data.</text>
</comment>
<evidence type="ECO:0000313" key="1">
    <source>
        <dbReference type="EMBL" id="KAA6435497.1"/>
    </source>
</evidence>
<dbReference type="EMBL" id="VKKZ01000019">
    <property type="protein sequence ID" value="KAA6435497.1"/>
    <property type="molecule type" value="Genomic_DNA"/>
</dbReference>
<dbReference type="RefSeq" id="WP_149097689.1">
    <property type="nucleotide sequence ID" value="NZ_BMMG01000002.1"/>
</dbReference>
<dbReference type="Proteomes" id="UP000323866">
    <property type="component" value="Unassembled WGS sequence"/>
</dbReference>